<evidence type="ECO:0000313" key="1">
    <source>
        <dbReference type="EMBL" id="CAI6039614.1"/>
    </source>
</evidence>
<dbReference type="EMBL" id="CABFNP030000522">
    <property type="protein sequence ID" value="CAI6039614.1"/>
    <property type="molecule type" value="Genomic_DNA"/>
</dbReference>
<dbReference type="AlphaFoldDB" id="A0AA35LRD8"/>
<dbReference type="SUPFAM" id="SSF53335">
    <property type="entry name" value="S-adenosyl-L-methionine-dependent methyltransferases"/>
    <property type="match status" value="1"/>
</dbReference>
<sequence>MALDILPKDEFPLTVEEDVENVTANYEHGNYLTYISPEEFALLFAIVHNQLPQKAVFMGSSYCILGYGSKRCSSRMALTLIDVDPVVMRLAEHNFEDAHLVDNTEFLVGDAEMLVKEIQVLDAEGPKPEDMPDDSCDKAIYYRQLKAAIGWIVSVVR</sequence>
<evidence type="ECO:0000313" key="2">
    <source>
        <dbReference type="Proteomes" id="UP001160390"/>
    </source>
</evidence>
<accession>A0AA35LRD8</accession>
<comment type="caution">
    <text evidence="1">The sequence shown here is derived from an EMBL/GenBank/DDBJ whole genome shotgun (WGS) entry which is preliminary data.</text>
</comment>
<dbReference type="Gene3D" id="3.40.50.150">
    <property type="entry name" value="Vaccinia Virus protein VP39"/>
    <property type="match status" value="1"/>
</dbReference>
<dbReference type="InterPro" id="IPR029063">
    <property type="entry name" value="SAM-dependent_MTases_sf"/>
</dbReference>
<gene>
    <name evidence="1" type="ORF">CCHLO57077_00016999</name>
</gene>
<reference evidence="1" key="1">
    <citation type="submission" date="2023-01" db="EMBL/GenBank/DDBJ databases">
        <authorList>
            <person name="Piombo E."/>
        </authorList>
    </citation>
    <scope>NUCLEOTIDE SEQUENCE</scope>
</reference>
<protein>
    <submittedName>
        <fullName evidence="1">Uncharacterized protein</fullName>
    </submittedName>
</protein>
<dbReference type="Proteomes" id="UP001160390">
    <property type="component" value="Unassembled WGS sequence"/>
</dbReference>
<name>A0AA35LRD8_9HYPO</name>
<proteinExistence type="predicted"/>
<organism evidence="1 2">
    <name type="scientific">Clonostachys chloroleuca</name>
    <dbReference type="NCBI Taxonomy" id="1926264"/>
    <lineage>
        <taxon>Eukaryota</taxon>
        <taxon>Fungi</taxon>
        <taxon>Dikarya</taxon>
        <taxon>Ascomycota</taxon>
        <taxon>Pezizomycotina</taxon>
        <taxon>Sordariomycetes</taxon>
        <taxon>Hypocreomycetidae</taxon>
        <taxon>Hypocreales</taxon>
        <taxon>Bionectriaceae</taxon>
        <taxon>Clonostachys</taxon>
    </lineage>
</organism>
<keyword evidence="2" id="KW-1185">Reference proteome</keyword>